<feature type="non-terminal residue" evidence="2">
    <location>
        <position position="136"/>
    </location>
</feature>
<keyword evidence="1" id="KW-0732">Signal</keyword>
<dbReference type="RefSeq" id="XP_060447468.1">
    <property type="nucleotide sequence ID" value="XM_060583155.1"/>
</dbReference>
<gene>
    <name evidence="2" type="ORF">BDP81DRAFT_305189</name>
</gene>
<accession>A0AAJ0EJB0</accession>
<sequence length="136" mass="14215">MKYITIAIIGLISFVNAQRCNNDNCARAVTGTRAGIPVDISSRRSDCSSYMQTTVIPDTLTSTVTTTVYTDNIPPTPTTTFSQSTTRAPVTQSPTSVPSYASSCAGLSAYSSACSCWSITPSVTTLPAPVTTVTAT</sequence>
<dbReference type="Proteomes" id="UP001243989">
    <property type="component" value="Unassembled WGS sequence"/>
</dbReference>
<name>A0AAJ0EJB0_9PEZI</name>
<dbReference type="GeneID" id="85468017"/>
<dbReference type="EMBL" id="JAHMHQ010000006">
    <property type="protein sequence ID" value="KAK1638861.1"/>
    <property type="molecule type" value="Genomic_DNA"/>
</dbReference>
<organism evidence="2 3">
    <name type="scientific">Colletotrichum phormii</name>
    <dbReference type="NCBI Taxonomy" id="359342"/>
    <lineage>
        <taxon>Eukaryota</taxon>
        <taxon>Fungi</taxon>
        <taxon>Dikarya</taxon>
        <taxon>Ascomycota</taxon>
        <taxon>Pezizomycotina</taxon>
        <taxon>Sordariomycetes</taxon>
        <taxon>Hypocreomycetidae</taxon>
        <taxon>Glomerellales</taxon>
        <taxon>Glomerellaceae</taxon>
        <taxon>Colletotrichum</taxon>
        <taxon>Colletotrichum acutatum species complex</taxon>
    </lineage>
</organism>
<reference evidence="2" key="1">
    <citation type="submission" date="2021-06" db="EMBL/GenBank/DDBJ databases">
        <title>Comparative genomics, transcriptomics and evolutionary studies reveal genomic signatures of adaptation to plant cell wall in hemibiotrophic fungi.</title>
        <authorList>
            <consortium name="DOE Joint Genome Institute"/>
            <person name="Baroncelli R."/>
            <person name="Diaz J.F."/>
            <person name="Benocci T."/>
            <person name="Peng M."/>
            <person name="Battaglia E."/>
            <person name="Haridas S."/>
            <person name="Andreopoulos W."/>
            <person name="Labutti K."/>
            <person name="Pangilinan J."/>
            <person name="Floch G.L."/>
            <person name="Makela M.R."/>
            <person name="Henrissat B."/>
            <person name="Grigoriev I.V."/>
            <person name="Crouch J.A."/>
            <person name="De Vries R.P."/>
            <person name="Sukno S.A."/>
            <person name="Thon M.R."/>
        </authorList>
    </citation>
    <scope>NUCLEOTIDE SEQUENCE</scope>
    <source>
        <strain evidence="2">CBS 102054</strain>
    </source>
</reference>
<dbReference type="AlphaFoldDB" id="A0AAJ0EJB0"/>
<proteinExistence type="predicted"/>
<evidence type="ECO:0000313" key="2">
    <source>
        <dbReference type="EMBL" id="KAK1638861.1"/>
    </source>
</evidence>
<feature type="chain" id="PRO_5042478133" evidence="1">
    <location>
        <begin position="18"/>
        <end position="136"/>
    </location>
</feature>
<feature type="signal peptide" evidence="1">
    <location>
        <begin position="1"/>
        <end position="17"/>
    </location>
</feature>
<protein>
    <submittedName>
        <fullName evidence="2">Uncharacterized protein</fullName>
    </submittedName>
</protein>
<evidence type="ECO:0000256" key="1">
    <source>
        <dbReference type="SAM" id="SignalP"/>
    </source>
</evidence>
<keyword evidence="3" id="KW-1185">Reference proteome</keyword>
<evidence type="ECO:0000313" key="3">
    <source>
        <dbReference type="Proteomes" id="UP001243989"/>
    </source>
</evidence>
<comment type="caution">
    <text evidence="2">The sequence shown here is derived from an EMBL/GenBank/DDBJ whole genome shotgun (WGS) entry which is preliminary data.</text>
</comment>